<feature type="region of interest" description="Disordered" evidence="1">
    <location>
        <begin position="137"/>
        <end position="216"/>
    </location>
</feature>
<feature type="compositionally biased region" description="Polar residues" evidence="1">
    <location>
        <begin position="543"/>
        <end position="554"/>
    </location>
</feature>
<feature type="compositionally biased region" description="Polar residues" evidence="1">
    <location>
        <begin position="907"/>
        <end position="925"/>
    </location>
</feature>
<feature type="compositionally biased region" description="Basic and acidic residues" evidence="1">
    <location>
        <begin position="384"/>
        <end position="395"/>
    </location>
</feature>
<organism evidence="2 3">
    <name type="scientific">Pyxicephalus adspersus</name>
    <name type="common">African bullfrog</name>
    <dbReference type="NCBI Taxonomy" id="30357"/>
    <lineage>
        <taxon>Eukaryota</taxon>
        <taxon>Metazoa</taxon>
        <taxon>Chordata</taxon>
        <taxon>Craniata</taxon>
        <taxon>Vertebrata</taxon>
        <taxon>Euteleostomi</taxon>
        <taxon>Amphibia</taxon>
        <taxon>Batrachia</taxon>
        <taxon>Anura</taxon>
        <taxon>Neobatrachia</taxon>
        <taxon>Ranoidea</taxon>
        <taxon>Pyxicephalidae</taxon>
        <taxon>Pyxicephalinae</taxon>
        <taxon>Pyxicephalus</taxon>
    </lineage>
</organism>
<feature type="region of interest" description="Disordered" evidence="1">
    <location>
        <begin position="464"/>
        <end position="710"/>
    </location>
</feature>
<dbReference type="PANTHER" id="PTHR35077:SF2">
    <property type="entry name" value="SIMILAR TO AI661453 PROTEIN"/>
    <property type="match status" value="1"/>
</dbReference>
<feature type="compositionally biased region" description="Pro residues" evidence="1">
    <location>
        <begin position="558"/>
        <end position="568"/>
    </location>
</feature>
<feature type="compositionally biased region" description="Pro residues" evidence="1">
    <location>
        <begin position="138"/>
        <end position="160"/>
    </location>
</feature>
<dbReference type="PANTHER" id="PTHR35077">
    <property type="entry name" value="SIMILAR TO AI661453 PROTEIN"/>
    <property type="match status" value="1"/>
</dbReference>
<feature type="region of interest" description="Disordered" evidence="1">
    <location>
        <begin position="893"/>
        <end position="925"/>
    </location>
</feature>
<feature type="compositionally biased region" description="Polar residues" evidence="1">
    <location>
        <begin position="583"/>
        <end position="595"/>
    </location>
</feature>
<dbReference type="Proteomes" id="UP001181693">
    <property type="component" value="Unassembled WGS sequence"/>
</dbReference>
<feature type="compositionally biased region" description="Pro residues" evidence="1">
    <location>
        <begin position="510"/>
        <end position="540"/>
    </location>
</feature>
<feature type="region of interest" description="Disordered" evidence="1">
    <location>
        <begin position="383"/>
        <end position="421"/>
    </location>
</feature>
<feature type="compositionally biased region" description="Polar residues" evidence="1">
    <location>
        <begin position="464"/>
        <end position="474"/>
    </location>
</feature>
<accession>A0AAV3B7N9</accession>
<feature type="region of interest" description="Disordered" evidence="1">
    <location>
        <begin position="841"/>
        <end position="861"/>
    </location>
</feature>
<feature type="compositionally biased region" description="Low complexity" evidence="1">
    <location>
        <begin position="11"/>
        <end position="25"/>
    </location>
</feature>
<evidence type="ECO:0000313" key="3">
    <source>
        <dbReference type="Proteomes" id="UP001181693"/>
    </source>
</evidence>
<evidence type="ECO:0000256" key="1">
    <source>
        <dbReference type="SAM" id="MobiDB-lite"/>
    </source>
</evidence>
<keyword evidence="3" id="KW-1185">Reference proteome</keyword>
<feature type="compositionally biased region" description="Polar residues" evidence="1">
    <location>
        <begin position="396"/>
        <end position="409"/>
    </location>
</feature>
<feature type="compositionally biased region" description="Low complexity" evidence="1">
    <location>
        <begin position="161"/>
        <end position="170"/>
    </location>
</feature>
<sequence>MKKNSSMQGTLNKLFGKKNNNNNSLYAENPPWMKPQGAKKTSVDYHDEVHNPFTFADDSGTATLKARPGPRVRPVLQFSNSNMETQGLAVPTPSVPSEYSDHPSIGNGPKLNGNYRMYSSVGDLHLTNCYDYLDEDIPAPPSVPPPPPPTVIPVTPPQESPPLSTVSSPVSPSPPDFIPPTPNSSGTIKPNFEPSMDTTTVPTLSEQQQTDNVPKQKFEGSKDKLMSLPNRFSLNTAVFQHGQTNNDVDPRSSLPRTFKVPPPAPIRTSSIQLQEHQNISYSTDPPPSPVPSSFNPSVQAKLFSAPNKGQQSLNDTLSKRKSMLIMEDLEDLSQNDYTIQKNVNMTDSTASGSLSLKSSMNTKTPIELDTERKSGDSVMSNYRLESETRSNDDLQRQYNKTNTNGSESPLISGKRMDGSKRPVSSIEFNNISFNKSGYIPNGHKTTRDAVQVISVKPILSETSVTNTNVQPEQNSRTRKLLIDRKDLAEKESDNKIGQEKSAEIIHPEEPPSPPPMPPPPPPTMTPPKPPAVPPPPPLPPATVLQQKTSTTPNFVAQPPAPTVVPSIPPVRQASPLLLPKKTVSASSTSKINISTPAPPKAPPAPPPLPSHTGTSTSEPQMPLLKALQEKQQTLKQVPKKSIEVKPAQISSIDMSGDDEQKARVGKIKGELEALFSPKKDEKMKDFKNSRPNLEANKKSPNGNTNQKRGGENTIVNSLMMKVPHIPAVSNKDDFDGDNSEWIPKSNNTNFQIPEPDYLPTTRTQTVDKPTYSVVQSDIAKPKFEIPSKPAFPPKVTDVSIKKNDIPAYKPHHERKASAGSLTLDKLPLAVLETPIESLKMDEGTSYPATSQKSEAPIRQEESISTHPVTGEQVEANSPMALLLAAKKRAQKGSRSMPLEHSNLPKISVSNGTVTSSLTSQHNDGNANTYVVVPKKQNEAHHLGNVSSSSKWVEEEFPSHNVNNLGWKPQKSEDEKASFMYTGEYVPTENRNKVMPSVTEDHNSTSMSNFIDKYTFNISSVPSPVPAAKTYEDIDFGIIPPPAEFMNTPPSTEFDMQQKDRMYVNQTKSDLALGYEWNNESYRPLASQTITNNSDFYKHTSDNYSTGISRDPQKGSLIKKRLYMPDPESSGSYGKNTHSLRSSALPSSYSHMHTHSSSVMVPESRRPSRYMSQGRRVSSENVNKMIPTITDMKYKPQNVEYGKPISRPQSTYQQGMTFTVRPGTRQPISQMYQGGYL</sequence>
<gene>
    <name evidence="2" type="ORF">GDO54_001592</name>
</gene>
<dbReference type="AlphaFoldDB" id="A0AAV3B7N9"/>
<feature type="region of interest" description="Disordered" evidence="1">
    <location>
        <begin position="1"/>
        <end position="41"/>
    </location>
</feature>
<reference evidence="2" key="1">
    <citation type="thesis" date="2020" institute="ProQuest LLC" country="789 East Eisenhower Parkway, Ann Arbor, MI, USA">
        <title>Comparative Genomics and Chromosome Evolution.</title>
        <authorList>
            <person name="Mudd A.B."/>
        </authorList>
    </citation>
    <scope>NUCLEOTIDE SEQUENCE</scope>
    <source>
        <strain evidence="2">1538</strain>
        <tissue evidence="2">Blood</tissue>
    </source>
</reference>
<feature type="compositionally biased region" description="Polar residues" evidence="1">
    <location>
        <begin position="698"/>
        <end position="707"/>
    </location>
</feature>
<feature type="compositionally biased region" description="Low complexity" evidence="1">
    <location>
        <begin position="1138"/>
        <end position="1157"/>
    </location>
</feature>
<feature type="compositionally biased region" description="Polar residues" evidence="1">
    <location>
        <begin position="196"/>
        <end position="213"/>
    </location>
</feature>
<feature type="compositionally biased region" description="Pro residues" evidence="1">
    <location>
        <begin position="171"/>
        <end position="182"/>
    </location>
</feature>
<name>A0AAV3B7N9_PYXAD</name>
<dbReference type="EMBL" id="DYDO01000001">
    <property type="protein sequence ID" value="DBA33981.1"/>
    <property type="molecule type" value="Genomic_DNA"/>
</dbReference>
<protein>
    <submittedName>
        <fullName evidence="2">Uncharacterized protein</fullName>
    </submittedName>
</protein>
<feature type="compositionally biased region" description="Basic and acidic residues" evidence="1">
    <location>
        <begin position="658"/>
        <end position="688"/>
    </location>
</feature>
<evidence type="ECO:0000313" key="2">
    <source>
        <dbReference type="EMBL" id="DBA33981.1"/>
    </source>
</evidence>
<feature type="compositionally biased region" description="Pro residues" evidence="1">
    <location>
        <begin position="596"/>
        <end position="609"/>
    </location>
</feature>
<comment type="caution">
    <text evidence="2">The sequence shown here is derived from an EMBL/GenBank/DDBJ whole genome shotgun (WGS) entry which is preliminary data.</text>
</comment>
<feature type="compositionally biased region" description="Basic and acidic residues" evidence="1">
    <location>
        <begin position="480"/>
        <end position="509"/>
    </location>
</feature>
<proteinExistence type="predicted"/>
<feature type="region of interest" description="Disordered" evidence="1">
    <location>
        <begin position="1124"/>
        <end position="1176"/>
    </location>
</feature>
<feature type="compositionally biased region" description="Polar residues" evidence="1">
    <location>
        <begin position="1"/>
        <end position="10"/>
    </location>
</feature>